<reference evidence="1 2" key="1">
    <citation type="submission" date="2021-07" db="EMBL/GenBank/DDBJ databases">
        <authorList>
            <person name="Palmer J.M."/>
        </authorList>
    </citation>
    <scope>NUCLEOTIDE SEQUENCE [LARGE SCALE GENOMIC DNA]</scope>
    <source>
        <strain evidence="1 2">AT_MEX2019</strain>
        <tissue evidence="1">Muscle</tissue>
    </source>
</reference>
<dbReference type="EMBL" id="JAHUTI010070651">
    <property type="protein sequence ID" value="MED6255274.1"/>
    <property type="molecule type" value="Genomic_DNA"/>
</dbReference>
<gene>
    <name evidence="1" type="ORF">ATANTOWER_007046</name>
</gene>
<dbReference type="Proteomes" id="UP001345963">
    <property type="component" value="Unassembled WGS sequence"/>
</dbReference>
<proteinExistence type="predicted"/>
<protein>
    <submittedName>
        <fullName evidence="1">Uncharacterized protein</fullName>
    </submittedName>
</protein>
<sequence>MKLCSAKAIRMIPPCYKGELSLHFRDICWSPVVLYCCYPHTNYNHLYNGRREKENEAVETLMTYFDYQLKHKGSSQYLSPYRLKFDFPLVRFHTYSEEHVLPVCNLTPLRVYNCAPFQATLHILIHCVVLCGVVDFKETGTSIGS</sequence>
<organism evidence="1 2">
    <name type="scientific">Ataeniobius toweri</name>
    <dbReference type="NCBI Taxonomy" id="208326"/>
    <lineage>
        <taxon>Eukaryota</taxon>
        <taxon>Metazoa</taxon>
        <taxon>Chordata</taxon>
        <taxon>Craniata</taxon>
        <taxon>Vertebrata</taxon>
        <taxon>Euteleostomi</taxon>
        <taxon>Actinopterygii</taxon>
        <taxon>Neopterygii</taxon>
        <taxon>Teleostei</taxon>
        <taxon>Neoteleostei</taxon>
        <taxon>Acanthomorphata</taxon>
        <taxon>Ovalentaria</taxon>
        <taxon>Atherinomorphae</taxon>
        <taxon>Cyprinodontiformes</taxon>
        <taxon>Goodeidae</taxon>
        <taxon>Ataeniobius</taxon>
    </lineage>
</organism>
<comment type="caution">
    <text evidence="1">The sequence shown here is derived from an EMBL/GenBank/DDBJ whole genome shotgun (WGS) entry which is preliminary data.</text>
</comment>
<evidence type="ECO:0000313" key="1">
    <source>
        <dbReference type="EMBL" id="MED6255274.1"/>
    </source>
</evidence>
<keyword evidence="2" id="KW-1185">Reference proteome</keyword>
<name>A0ABU7BY78_9TELE</name>
<accession>A0ABU7BY78</accession>
<evidence type="ECO:0000313" key="2">
    <source>
        <dbReference type="Proteomes" id="UP001345963"/>
    </source>
</evidence>